<keyword evidence="6" id="KW-1185">Reference proteome</keyword>
<dbReference type="InterPro" id="IPR023352">
    <property type="entry name" value="MAPEG-like_dom_sf"/>
</dbReference>
<evidence type="ECO:0008006" key="7">
    <source>
        <dbReference type="Google" id="ProtNLM"/>
    </source>
</evidence>
<dbReference type="EMBL" id="AMGV01000002">
    <property type="protein sequence ID" value="KEF60794.1"/>
    <property type="molecule type" value="Genomic_DNA"/>
</dbReference>
<dbReference type="PANTHER" id="PTHR35371">
    <property type="entry name" value="INNER MEMBRANE PROTEIN"/>
    <property type="match status" value="1"/>
</dbReference>
<comment type="caution">
    <text evidence="5">The sequence shown here is derived from an EMBL/GenBank/DDBJ whole genome shotgun (WGS) entry which is preliminary data.</text>
</comment>
<sequence>MAATATKEAQIGVSPLSPGKVAYFSTPAFALHSIPISYALSFPPHIYMFTNLMAASKFRASNLVPRANLERLADTLPKPTMDLLWKARGCHLNALEGFPLFAAAMLAGTYAKVDTRELNFCAGEYLAARLLYSVLYMTVQSEKTSYLRSAAYFWSVGIPFYVLWKVGWKVAEGEKDKQV</sequence>
<evidence type="ECO:0000256" key="4">
    <source>
        <dbReference type="ARBA" id="ARBA00023136"/>
    </source>
</evidence>
<keyword evidence="2" id="KW-0812">Transmembrane</keyword>
<keyword evidence="4" id="KW-0472">Membrane</keyword>
<dbReference type="Proteomes" id="UP000027920">
    <property type="component" value="Unassembled WGS sequence"/>
</dbReference>
<evidence type="ECO:0000256" key="3">
    <source>
        <dbReference type="ARBA" id="ARBA00022989"/>
    </source>
</evidence>
<evidence type="ECO:0000256" key="1">
    <source>
        <dbReference type="ARBA" id="ARBA00004370"/>
    </source>
</evidence>
<name>A0A072PL57_9EURO</name>
<dbReference type="Pfam" id="PF01124">
    <property type="entry name" value="MAPEG"/>
    <property type="match status" value="1"/>
</dbReference>
<dbReference type="GO" id="GO:0016020">
    <property type="term" value="C:membrane"/>
    <property type="evidence" value="ECO:0007669"/>
    <property type="project" value="UniProtKB-SubCell"/>
</dbReference>
<dbReference type="OrthoDB" id="2122304at2759"/>
<protein>
    <recommendedName>
        <fullName evidence="7">MAPEG family protein</fullName>
    </recommendedName>
</protein>
<dbReference type="SUPFAM" id="SSF161084">
    <property type="entry name" value="MAPEG domain-like"/>
    <property type="match status" value="1"/>
</dbReference>
<evidence type="ECO:0000313" key="6">
    <source>
        <dbReference type="Proteomes" id="UP000027920"/>
    </source>
</evidence>
<dbReference type="PANTHER" id="PTHR35371:SF1">
    <property type="entry name" value="BLR7753 PROTEIN"/>
    <property type="match status" value="1"/>
</dbReference>
<dbReference type="AlphaFoldDB" id="A0A072PL57"/>
<dbReference type="GeneID" id="25277300"/>
<dbReference type="InterPro" id="IPR001129">
    <property type="entry name" value="Membr-assoc_MAPEG"/>
</dbReference>
<evidence type="ECO:0000256" key="2">
    <source>
        <dbReference type="ARBA" id="ARBA00022692"/>
    </source>
</evidence>
<accession>A0A072PL57</accession>
<dbReference type="Gene3D" id="1.20.120.550">
    <property type="entry name" value="Membrane associated eicosanoid/glutathione metabolism-like domain"/>
    <property type="match status" value="1"/>
</dbReference>
<evidence type="ECO:0000313" key="5">
    <source>
        <dbReference type="EMBL" id="KEF60794.1"/>
    </source>
</evidence>
<dbReference type="HOGENOM" id="CLU_110778_0_0_1"/>
<comment type="subcellular location">
    <subcellularLocation>
        <location evidence="1">Membrane</location>
    </subcellularLocation>
</comment>
<dbReference type="VEuPathDB" id="FungiDB:A1O9_02356"/>
<gene>
    <name evidence="5" type="ORF">A1O9_02356</name>
</gene>
<proteinExistence type="predicted"/>
<dbReference type="RefSeq" id="XP_013263384.1">
    <property type="nucleotide sequence ID" value="XM_013407930.1"/>
</dbReference>
<reference evidence="5 6" key="1">
    <citation type="submission" date="2013-03" db="EMBL/GenBank/DDBJ databases">
        <title>The Genome Sequence of Exophiala aquamarina CBS 119918.</title>
        <authorList>
            <consortium name="The Broad Institute Genomics Platform"/>
            <person name="Cuomo C."/>
            <person name="de Hoog S."/>
            <person name="Gorbushina A."/>
            <person name="Walker B."/>
            <person name="Young S.K."/>
            <person name="Zeng Q."/>
            <person name="Gargeya S."/>
            <person name="Fitzgerald M."/>
            <person name="Haas B."/>
            <person name="Abouelleil A."/>
            <person name="Allen A.W."/>
            <person name="Alvarado L."/>
            <person name="Arachchi H.M."/>
            <person name="Berlin A.M."/>
            <person name="Chapman S.B."/>
            <person name="Gainer-Dewar J."/>
            <person name="Goldberg J."/>
            <person name="Griggs A."/>
            <person name="Gujja S."/>
            <person name="Hansen M."/>
            <person name="Howarth C."/>
            <person name="Imamovic A."/>
            <person name="Ireland A."/>
            <person name="Larimer J."/>
            <person name="McCowan C."/>
            <person name="Murphy C."/>
            <person name="Pearson M."/>
            <person name="Poon T.W."/>
            <person name="Priest M."/>
            <person name="Roberts A."/>
            <person name="Saif S."/>
            <person name="Shea T."/>
            <person name="Sisk P."/>
            <person name="Sykes S."/>
            <person name="Wortman J."/>
            <person name="Nusbaum C."/>
            <person name="Birren B."/>
        </authorList>
    </citation>
    <scope>NUCLEOTIDE SEQUENCE [LARGE SCALE GENOMIC DNA]</scope>
    <source>
        <strain evidence="5 6">CBS 119918</strain>
    </source>
</reference>
<organism evidence="5 6">
    <name type="scientific">Exophiala aquamarina CBS 119918</name>
    <dbReference type="NCBI Taxonomy" id="1182545"/>
    <lineage>
        <taxon>Eukaryota</taxon>
        <taxon>Fungi</taxon>
        <taxon>Dikarya</taxon>
        <taxon>Ascomycota</taxon>
        <taxon>Pezizomycotina</taxon>
        <taxon>Eurotiomycetes</taxon>
        <taxon>Chaetothyriomycetidae</taxon>
        <taxon>Chaetothyriales</taxon>
        <taxon>Herpotrichiellaceae</taxon>
        <taxon>Exophiala</taxon>
    </lineage>
</organism>
<keyword evidence="3" id="KW-1133">Transmembrane helix</keyword>